<dbReference type="Proteomes" id="UP000030071">
    <property type="component" value="Chromosome 1"/>
</dbReference>
<sequence length="411" mass="47513">MVMNQKITTKTIKELSPEDKRLNDTVVSGFHARISKSGAVKYYLYYRIQGRQANYFLGPASVLTPTQARDLATEKLAEVVKGVDIQRLKYEEKAIQDQARVLKLGRFLSERYLPFLLTRNPKTAEKIIKDIRSSFRDFLDKELTAITAWDIELWRNKKTKQGRAPATINYAVNSLKGALSRAVEWQIIESHELTKVKSLKFDNTRIRYLSVEEEVRLLSAIQLRNEEIVRKRESANHHRSVRRKKLFPSFNAQEFVDYVEPLVLTAMNTGLRRGELLQLVWSDINLDQRYLSVASKNSKSKKTRIVPLNDSVYSALMQWRSQNLNKTFVFPSQVDTPLSDIKKPWLRLLNKAQISDFKFHDLRHHFASKLVMAGVDLNTVRELLGHSDLKMTLRYAHLAPEHKHAAVNLIG</sequence>
<protein>
    <submittedName>
        <fullName evidence="8">Integrase</fullName>
    </submittedName>
</protein>
<dbReference type="InterPro" id="IPR013762">
    <property type="entry name" value="Integrase-like_cat_sf"/>
</dbReference>
<dbReference type="Proteomes" id="UP000003836">
    <property type="component" value="Unassembled WGS sequence"/>
</dbReference>
<evidence type="ECO:0000313" key="8">
    <source>
        <dbReference type="EMBL" id="AIW12992.1"/>
    </source>
</evidence>
<keyword evidence="2" id="KW-0229">DNA integration</keyword>
<dbReference type="PATRIC" id="fig|1051646.9.peg.385"/>
<dbReference type="KEGG" id="vtu:IX91_02035"/>
<dbReference type="Gene3D" id="3.30.160.390">
    <property type="entry name" value="Integrase, DNA-binding domain"/>
    <property type="match status" value="1"/>
</dbReference>
<dbReference type="PANTHER" id="PTHR30629">
    <property type="entry name" value="PROPHAGE INTEGRASE"/>
    <property type="match status" value="1"/>
</dbReference>
<comment type="similarity">
    <text evidence="1">Belongs to the 'phage' integrase family.</text>
</comment>
<dbReference type="STRING" id="1051646.IX91_02035"/>
<dbReference type="RefSeq" id="WP_004742560.1">
    <property type="nucleotide sequence ID" value="NZ_AFWI01000001.1"/>
</dbReference>
<evidence type="ECO:0000259" key="6">
    <source>
        <dbReference type="PROSITE" id="PS51898"/>
    </source>
</evidence>
<feature type="domain" description="Core-binding (CB)" evidence="7">
    <location>
        <begin position="103"/>
        <end position="183"/>
    </location>
</feature>
<evidence type="ECO:0000256" key="4">
    <source>
        <dbReference type="ARBA" id="ARBA00023172"/>
    </source>
</evidence>
<reference evidence="9 10" key="2">
    <citation type="journal article" date="2012" name="Int. J. Syst. Evol. Microbiol.">
        <title>Vibrio caribbeanicus sp. nov., isolated from the marine sponge Scleritoderma cyanea.</title>
        <authorList>
            <person name="Hoffmann M."/>
            <person name="Monday S.R."/>
            <person name="Allard M.W."/>
            <person name="Strain E.A."/>
            <person name="Whittaker P."/>
            <person name="Naum M."/>
            <person name="McCarthy P.J."/>
            <person name="Lopez J.V."/>
            <person name="Fischer M."/>
            <person name="Brown E.W."/>
        </authorList>
    </citation>
    <scope>NUCLEOTIDE SEQUENCE [LARGE SCALE GENOMIC DNA]</scope>
    <source>
        <strain evidence="9 10">ATCC 19109</strain>
    </source>
</reference>
<proteinExistence type="inferred from homology"/>
<evidence type="ECO:0000313" key="9">
    <source>
        <dbReference type="EMBL" id="EGU59187.1"/>
    </source>
</evidence>
<dbReference type="InterPro" id="IPR050808">
    <property type="entry name" value="Phage_Integrase"/>
</dbReference>
<evidence type="ECO:0000256" key="3">
    <source>
        <dbReference type="ARBA" id="ARBA00023125"/>
    </source>
</evidence>
<accession>F9SZK7</accession>
<organism evidence="8 11">
    <name type="scientific">Vibrio tubiashii ATCC 19109</name>
    <dbReference type="NCBI Taxonomy" id="1051646"/>
    <lineage>
        <taxon>Bacteria</taxon>
        <taxon>Pseudomonadati</taxon>
        <taxon>Pseudomonadota</taxon>
        <taxon>Gammaproteobacteria</taxon>
        <taxon>Vibrionales</taxon>
        <taxon>Vibrionaceae</taxon>
        <taxon>Vibrio</taxon>
        <taxon>Vibrio oreintalis group</taxon>
    </lineage>
</organism>
<dbReference type="PANTHER" id="PTHR30629:SF2">
    <property type="entry name" value="PROPHAGE INTEGRASE INTS-RELATED"/>
    <property type="match status" value="1"/>
</dbReference>
<dbReference type="eggNOG" id="COG4974">
    <property type="taxonomic scope" value="Bacteria"/>
</dbReference>
<dbReference type="Gene3D" id="1.10.443.10">
    <property type="entry name" value="Intergrase catalytic core"/>
    <property type="match status" value="1"/>
</dbReference>
<gene>
    <name evidence="8" type="ORF">IX91_02035</name>
    <name evidence="9" type="ORF">VITU9109_25700</name>
</gene>
<evidence type="ECO:0000259" key="7">
    <source>
        <dbReference type="PROSITE" id="PS51900"/>
    </source>
</evidence>
<dbReference type="InterPro" id="IPR044068">
    <property type="entry name" value="CB"/>
</dbReference>
<dbReference type="GO" id="GO:0003677">
    <property type="term" value="F:DNA binding"/>
    <property type="evidence" value="ECO:0007669"/>
    <property type="project" value="UniProtKB-UniRule"/>
</dbReference>
<reference evidence="8 11" key="3">
    <citation type="submission" date="2014-08" db="EMBL/GenBank/DDBJ databases">
        <title>First Complete Genome Sequence of the Shellfish Pathogen Vibrio tubiashii.</title>
        <authorList>
            <person name="Richards G.P."/>
            <person name="Needleman D.S."/>
            <person name="Watson M.A."/>
            <person name="Bono J.L."/>
        </authorList>
    </citation>
    <scope>NUCLEOTIDE SEQUENCE [LARGE SCALE GENOMIC DNA]</scope>
    <source>
        <strain evidence="8 11">ATCC 19109</strain>
    </source>
</reference>
<dbReference type="GO" id="GO:0015074">
    <property type="term" value="P:DNA integration"/>
    <property type="evidence" value="ECO:0007669"/>
    <property type="project" value="UniProtKB-KW"/>
</dbReference>
<evidence type="ECO:0000256" key="1">
    <source>
        <dbReference type="ARBA" id="ARBA00008857"/>
    </source>
</evidence>
<dbReference type="PROSITE" id="PS51898">
    <property type="entry name" value="TYR_RECOMBINASE"/>
    <property type="match status" value="1"/>
</dbReference>
<dbReference type="InterPro" id="IPR038488">
    <property type="entry name" value="Integrase_DNA-bd_sf"/>
</dbReference>
<evidence type="ECO:0000256" key="5">
    <source>
        <dbReference type="PROSITE-ProRule" id="PRU01248"/>
    </source>
</evidence>
<keyword evidence="4" id="KW-0233">DNA recombination</keyword>
<dbReference type="EMBL" id="CP009354">
    <property type="protein sequence ID" value="AIW12992.1"/>
    <property type="molecule type" value="Genomic_DNA"/>
</dbReference>
<dbReference type="InterPro" id="IPR002104">
    <property type="entry name" value="Integrase_catalytic"/>
</dbReference>
<evidence type="ECO:0000313" key="10">
    <source>
        <dbReference type="Proteomes" id="UP000003836"/>
    </source>
</evidence>
<dbReference type="HOGENOM" id="CLU_027562_17_7_6"/>
<name>F9SZK7_9VIBR</name>
<dbReference type="Pfam" id="PF00589">
    <property type="entry name" value="Phage_integrase"/>
    <property type="match status" value="1"/>
</dbReference>
<dbReference type="GeneID" id="23443490"/>
<feature type="domain" description="Tyr recombinase" evidence="6">
    <location>
        <begin position="204"/>
        <end position="408"/>
    </location>
</feature>
<dbReference type="InterPro" id="IPR010998">
    <property type="entry name" value="Integrase_recombinase_N"/>
</dbReference>
<dbReference type="Pfam" id="PF13356">
    <property type="entry name" value="Arm-DNA-bind_3"/>
    <property type="match status" value="1"/>
</dbReference>
<evidence type="ECO:0000256" key="2">
    <source>
        <dbReference type="ARBA" id="ARBA00022908"/>
    </source>
</evidence>
<keyword evidence="3 5" id="KW-0238">DNA-binding</keyword>
<dbReference type="EMBL" id="AFWI01000001">
    <property type="protein sequence ID" value="EGU59187.1"/>
    <property type="molecule type" value="Genomic_DNA"/>
</dbReference>
<keyword evidence="10" id="KW-1185">Reference proteome</keyword>
<dbReference type="CDD" id="cd00796">
    <property type="entry name" value="INT_Rci_Hp1_C"/>
    <property type="match status" value="1"/>
</dbReference>
<dbReference type="AlphaFoldDB" id="F9SZK7"/>
<reference evidence="9" key="1">
    <citation type="submission" date="2011-08" db="EMBL/GenBank/DDBJ databases">
        <authorList>
            <person name="Hoffman M."/>
            <person name="Strain E.A."/>
            <person name="Brown E."/>
            <person name="Allard M.W."/>
        </authorList>
    </citation>
    <scope>NUCLEOTIDE SEQUENCE</scope>
    <source>
        <strain evidence="9">ATCC 19109</strain>
    </source>
</reference>
<dbReference type="InterPro" id="IPR011010">
    <property type="entry name" value="DNA_brk_join_enz"/>
</dbReference>
<dbReference type="InterPro" id="IPR025166">
    <property type="entry name" value="Integrase_DNA_bind_dom"/>
</dbReference>
<dbReference type="PROSITE" id="PS51900">
    <property type="entry name" value="CB"/>
    <property type="match status" value="1"/>
</dbReference>
<dbReference type="SUPFAM" id="SSF56349">
    <property type="entry name" value="DNA breaking-rejoining enzymes"/>
    <property type="match status" value="1"/>
</dbReference>
<evidence type="ECO:0000313" key="11">
    <source>
        <dbReference type="Proteomes" id="UP000030071"/>
    </source>
</evidence>
<dbReference type="Gene3D" id="1.10.150.130">
    <property type="match status" value="1"/>
</dbReference>
<dbReference type="GO" id="GO:0006310">
    <property type="term" value="P:DNA recombination"/>
    <property type="evidence" value="ECO:0007669"/>
    <property type="project" value="UniProtKB-KW"/>
</dbReference>